<gene>
    <name evidence="2" type="ORF">CRENBAI_001457</name>
</gene>
<dbReference type="Proteomes" id="UP001311232">
    <property type="component" value="Unassembled WGS sequence"/>
</dbReference>
<keyword evidence="1" id="KW-0812">Transmembrane</keyword>
<dbReference type="EMBL" id="JAHHUM010002118">
    <property type="protein sequence ID" value="KAK5606044.1"/>
    <property type="molecule type" value="Genomic_DNA"/>
</dbReference>
<evidence type="ECO:0000256" key="1">
    <source>
        <dbReference type="SAM" id="Phobius"/>
    </source>
</evidence>
<evidence type="ECO:0000313" key="2">
    <source>
        <dbReference type="EMBL" id="KAK5606044.1"/>
    </source>
</evidence>
<keyword evidence="3" id="KW-1185">Reference proteome</keyword>
<dbReference type="AlphaFoldDB" id="A0AAV9R8C6"/>
<comment type="caution">
    <text evidence="2">The sequence shown here is derived from an EMBL/GenBank/DDBJ whole genome shotgun (WGS) entry which is preliminary data.</text>
</comment>
<feature type="transmembrane region" description="Helical" evidence="1">
    <location>
        <begin position="83"/>
        <end position="102"/>
    </location>
</feature>
<accession>A0AAV9R8C6</accession>
<keyword evidence="1" id="KW-1133">Transmembrane helix</keyword>
<sequence>MMPPQPSAGGGRQSNWEKNITVGQCLPPHALKYCRALTVTDCCILGAQRSVIADPSSQHLLCLIKITAPHKPKHNNSFHPNCYLHSFSIICCFFMYIYRFTFCKVF</sequence>
<proteinExistence type="predicted"/>
<evidence type="ECO:0000313" key="3">
    <source>
        <dbReference type="Proteomes" id="UP001311232"/>
    </source>
</evidence>
<name>A0AAV9R8C6_9TELE</name>
<keyword evidence="1" id="KW-0472">Membrane</keyword>
<reference evidence="2 3" key="1">
    <citation type="submission" date="2021-06" db="EMBL/GenBank/DDBJ databases">
        <authorList>
            <person name="Palmer J.M."/>
        </authorList>
    </citation>
    <scope>NUCLEOTIDE SEQUENCE [LARGE SCALE GENOMIC DNA]</scope>
    <source>
        <strain evidence="2 3">MEX-2019</strain>
        <tissue evidence="2">Muscle</tissue>
    </source>
</reference>
<protein>
    <submittedName>
        <fullName evidence="2">Uncharacterized protein</fullName>
    </submittedName>
</protein>
<organism evidence="2 3">
    <name type="scientific">Crenichthys baileyi</name>
    <name type="common">White River springfish</name>
    <dbReference type="NCBI Taxonomy" id="28760"/>
    <lineage>
        <taxon>Eukaryota</taxon>
        <taxon>Metazoa</taxon>
        <taxon>Chordata</taxon>
        <taxon>Craniata</taxon>
        <taxon>Vertebrata</taxon>
        <taxon>Euteleostomi</taxon>
        <taxon>Actinopterygii</taxon>
        <taxon>Neopterygii</taxon>
        <taxon>Teleostei</taxon>
        <taxon>Neoteleostei</taxon>
        <taxon>Acanthomorphata</taxon>
        <taxon>Ovalentaria</taxon>
        <taxon>Atherinomorphae</taxon>
        <taxon>Cyprinodontiformes</taxon>
        <taxon>Goodeidae</taxon>
        <taxon>Crenichthys</taxon>
    </lineage>
</organism>